<gene>
    <name evidence="1" type="ORF">STSP2_00251</name>
</gene>
<reference evidence="2" key="1">
    <citation type="submission" date="2017-02" db="EMBL/GenBank/DDBJ databases">
        <title>Comparative genomics and description of representatives of a novel lineage of planctomycetes thriving in anoxic sediments.</title>
        <authorList>
            <person name="Spring S."/>
            <person name="Bunk B."/>
            <person name="Sproer C."/>
        </authorList>
    </citation>
    <scope>NUCLEOTIDE SEQUENCE [LARGE SCALE GENOMIC DNA]</scope>
    <source>
        <strain evidence="2">ST-NAGAB-D1</strain>
    </source>
</reference>
<keyword evidence="2" id="KW-1185">Reference proteome</keyword>
<evidence type="ECO:0000313" key="2">
    <source>
        <dbReference type="Proteomes" id="UP000189674"/>
    </source>
</evidence>
<dbReference type="RefSeq" id="WP_146659081.1">
    <property type="nucleotide sequence ID" value="NZ_CP019791.1"/>
</dbReference>
<name>A0A1U9NHN0_9BACT</name>
<dbReference type="AlphaFoldDB" id="A0A1U9NHN0"/>
<dbReference type="KEGG" id="alus:STSP2_00251"/>
<dbReference type="STRING" id="1936003.STSP2_00251"/>
<evidence type="ECO:0000313" key="1">
    <source>
        <dbReference type="EMBL" id="AQT67110.1"/>
    </source>
</evidence>
<dbReference type="Proteomes" id="UP000189674">
    <property type="component" value="Chromosome"/>
</dbReference>
<proteinExistence type="predicted"/>
<dbReference type="SUPFAM" id="SSF51126">
    <property type="entry name" value="Pectin lyase-like"/>
    <property type="match status" value="1"/>
</dbReference>
<organism evidence="1 2">
    <name type="scientific">Anaerohalosphaera lusitana</name>
    <dbReference type="NCBI Taxonomy" id="1936003"/>
    <lineage>
        <taxon>Bacteria</taxon>
        <taxon>Pseudomonadati</taxon>
        <taxon>Planctomycetota</taxon>
        <taxon>Phycisphaerae</taxon>
        <taxon>Sedimentisphaerales</taxon>
        <taxon>Anaerohalosphaeraceae</taxon>
        <taxon>Anaerohalosphaera</taxon>
    </lineage>
</organism>
<protein>
    <submittedName>
        <fullName evidence="1">Uncharacterized protein</fullName>
    </submittedName>
</protein>
<accession>A0A1U9NHN0</accession>
<dbReference type="InterPro" id="IPR011050">
    <property type="entry name" value="Pectin_lyase_fold/virulence"/>
</dbReference>
<sequence length="729" mass="79178">MGLWDHRCYFASKDGSPNGEGSETNPFDLKTLLASMGRCKMVIEISRSGDVPGSGYWYVTGDGVNSELIAWDDDPAGIETKLRGWCDNIAGLEFVSVSGGPYGIGLITLVVIAPYSEWELTVYESGMSPAGTPTVVHDPGVVKCKGVVKAGFYDPVDLGGLLCTLTGGNADRNEIAELIGYRESFDLVTEKGDLDGLSMLEGAAAVSLPDAMVVSGFLSEGGNLINNSELDQWLSDDPVDWIVSGEVGSNQVTEDPYGARMLSDGGYISLSHTVSDIGKFKIELQTSISSGKIRLKVRHLDGSIEDVSGIISSSGTTVVYCEDVQEVIVENASACDVVLSSCEVYKMDGPRGIYDWYESFDGGDAKGPGYYNGQRVYRSRSQFLCPDEIDRNWALWHEGYVGGYYIWRLTPETGIGLQSSDGWYWRGDADGYESMYFPVVKGPLQSSIGYATVTPAELHVGDLPVIDGWGNTTDIFDVAGEQIVGFRNLHFTNMDSIGEGHFLTSSTVGGVRAKGCAFTGAARVSGGGPLFSTMRFESCYFAAISKNMINNQQAESVNEVRGCLIRVRDGYNALRPMGTVLFERNIVTDASRVINIFGPADIVYIRDNTILGASTCVVDMWRDCKVIEEGNIIVDALCVYWWPEETSRGTLLKSENSCLFNSGYAISANPEVVLPCVPDSYVQTDPNLLGVVAQNRDVKVPYEMGAFKQGYKSIVRSRPVNLGRMSIVK</sequence>
<dbReference type="EMBL" id="CP019791">
    <property type="protein sequence ID" value="AQT67110.1"/>
    <property type="molecule type" value="Genomic_DNA"/>
</dbReference>